<dbReference type="EMBL" id="KQ257452">
    <property type="protein sequence ID" value="KND03321.1"/>
    <property type="molecule type" value="Genomic_DNA"/>
</dbReference>
<evidence type="ECO:0000313" key="3">
    <source>
        <dbReference type="Proteomes" id="UP000053201"/>
    </source>
</evidence>
<organism evidence="2 3">
    <name type="scientific">Spizellomyces punctatus (strain DAOM BR117)</name>
    <dbReference type="NCBI Taxonomy" id="645134"/>
    <lineage>
        <taxon>Eukaryota</taxon>
        <taxon>Fungi</taxon>
        <taxon>Fungi incertae sedis</taxon>
        <taxon>Chytridiomycota</taxon>
        <taxon>Chytridiomycota incertae sedis</taxon>
        <taxon>Chytridiomycetes</taxon>
        <taxon>Spizellomycetales</taxon>
        <taxon>Spizellomycetaceae</taxon>
        <taxon>Spizellomyces</taxon>
    </lineage>
</organism>
<dbReference type="Proteomes" id="UP000053201">
    <property type="component" value="Unassembled WGS sequence"/>
</dbReference>
<feature type="chain" id="PRO_5005540107" evidence="1">
    <location>
        <begin position="19"/>
        <end position="384"/>
    </location>
</feature>
<feature type="signal peptide" evidence="1">
    <location>
        <begin position="1"/>
        <end position="18"/>
    </location>
</feature>
<protein>
    <submittedName>
        <fullName evidence="2">Uncharacterized protein</fullName>
    </submittedName>
</protein>
<dbReference type="OrthoDB" id="2100806at2759"/>
<dbReference type="SUPFAM" id="SSF75011">
    <property type="entry name" value="3-carboxy-cis,cis-mucoante lactonizing enzyme"/>
    <property type="match status" value="1"/>
</dbReference>
<dbReference type="AlphaFoldDB" id="A0A0L0HPJ1"/>
<accession>A0A0L0HPJ1</accession>
<reference evidence="2 3" key="1">
    <citation type="submission" date="2009-08" db="EMBL/GenBank/DDBJ databases">
        <title>The Genome Sequence of Spizellomyces punctatus strain DAOM BR117.</title>
        <authorList>
            <consortium name="The Broad Institute Genome Sequencing Platform"/>
            <person name="Russ C."/>
            <person name="Cuomo C."/>
            <person name="Shea T."/>
            <person name="Young S.K."/>
            <person name="Zeng Q."/>
            <person name="Koehrsen M."/>
            <person name="Haas B."/>
            <person name="Borodovsky M."/>
            <person name="Guigo R."/>
            <person name="Alvarado L."/>
            <person name="Berlin A."/>
            <person name="Bochicchio J."/>
            <person name="Borenstein D."/>
            <person name="Chapman S."/>
            <person name="Chen Z."/>
            <person name="Engels R."/>
            <person name="Freedman E."/>
            <person name="Gellesch M."/>
            <person name="Goldberg J."/>
            <person name="Griggs A."/>
            <person name="Gujja S."/>
            <person name="Heiman D."/>
            <person name="Hepburn T."/>
            <person name="Howarth C."/>
            <person name="Jen D."/>
            <person name="Larson L."/>
            <person name="Lewis B."/>
            <person name="Mehta T."/>
            <person name="Park D."/>
            <person name="Pearson M."/>
            <person name="Roberts A."/>
            <person name="Saif S."/>
            <person name="Shenoy N."/>
            <person name="Sisk P."/>
            <person name="Stolte C."/>
            <person name="Sykes S."/>
            <person name="Thomson T."/>
            <person name="Walk T."/>
            <person name="White J."/>
            <person name="Yandava C."/>
            <person name="Burger G."/>
            <person name="Gray M.W."/>
            <person name="Holland P.W.H."/>
            <person name="King N."/>
            <person name="Lang F.B.F."/>
            <person name="Roger A.J."/>
            <person name="Ruiz-Trillo I."/>
            <person name="Lander E."/>
            <person name="Nusbaum C."/>
        </authorList>
    </citation>
    <scope>NUCLEOTIDE SEQUENCE [LARGE SCALE GENOMIC DNA]</scope>
    <source>
        <strain evidence="2 3">DAOM BR117</strain>
    </source>
</reference>
<dbReference type="GeneID" id="27685957"/>
<dbReference type="Gene3D" id="2.120.10.30">
    <property type="entry name" value="TolB, C-terminal domain"/>
    <property type="match status" value="1"/>
</dbReference>
<sequence>MAFFLLLLLVALAHNVSGQSLAYFRSAKYGFGTNPFQSIRSMGLENNALLCLGPANPSKITGATSVQNNQVWAIQTNVSSSWTWAWSSPDTNDQGASNTVYTALAVKHHQLQTPQNLLFLADRSTSSVTVLPYGYLSPRETPDASRPPRQVKLANGTGEVTALSALDAYGGLYAASGTKLWWVPVVTPLTADPPSAGNTNSSMVGELRGTVQAMWLMQNSQTLFVAEWFNSSNNIWRYDLRGTRNLTSSQGQVLIRINSTAYPNPPQDHPVVSSVIPHPKTGDIYVGLYGAGGVLIYDTTGVLKGQITTTFVNVFTMEMDEDGSFLYIAGDDGAGSGRLDFLDLGQTGLASRGVTALASGAAGTGVPKALVAFSAMLAALTWFI</sequence>
<dbReference type="VEuPathDB" id="FungiDB:SPPG_02367"/>
<name>A0A0L0HPJ1_SPIPD</name>
<proteinExistence type="predicted"/>
<dbReference type="InterPro" id="IPR011042">
    <property type="entry name" value="6-blade_b-propeller_TolB-like"/>
</dbReference>
<evidence type="ECO:0000256" key="1">
    <source>
        <dbReference type="SAM" id="SignalP"/>
    </source>
</evidence>
<keyword evidence="3" id="KW-1185">Reference proteome</keyword>
<keyword evidence="1" id="KW-0732">Signal</keyword>
<gene>
    <name evidence="2" type="ORF">SPPG_02367</name>
</gene>
<dbReference type="RefSeq" id="XP_016611360.1">
    <property type="nucleotide sequence ID" value="XM_016750657.1"/>
</dbReference>
<evidence type="ECO:0000313" key="2">
    <source>
        <dbReference type="EMBL" id="KND03321.1"/>
    </source>
</evidence>
<dbReference type="InParanoid" id="A0A0L0HPJ1"/>